<evidence type="ECO:0000313" key="3">
    <source>
        <dbReference type="Proteomes" id="UP001321047"/>
    </source>
</evidence>
<keyword evidence="3" id="KW-1185">Reference proteome</keyword>
<reference evidence="2 3" key="1">
    <citation type="submission" date="2022-09" db="EMBL/GenBank/DDBJ databases">
        <title>Enrichment on poylsaccharides allowed isolation of novel metabolic and taxonomic groups of Haloarchaea.</title>
        <authorList>
            <person name="Sorokin D.Y."/>
            <person name="Elcheninov A.G."/>
            <person name="Khizhniak T.V."/>
            <person name="Kolganova T.V."/>
            <person name="Kublanov I.V."/>
        </authorList>
    </citation>
    <scope>NUCLEOTIDE SEQUENCE [LARGE SCALE GENOMIC DNA]</scope>
    <source>
        <strain evidence="2 3">AArc-curdl1</strain>
    </source>
</reference>
<feature type="region of interest" description="Disordered" evidence="1">
    <location>
        <begin position="226"/>
        <end position="245"/>
    </location>
</feature>
<protein>
    <submittedName>
        <fullName evidence="2">Uncharacterized protein</fullName>
    </submittedName>
</protein>
<dbReference type="EMBL" id="JAOPJZ010000004">
    <property type="protein sequence ID" value="MCU4751932.1"/>
    <property type="molecule type" value="Genomic_DNA"/>
</dbReference>
<dbReference type="AlphaFoldDB" id="A0AAP3E6K7"/>
<evidence type="ECO:0000313" key="2">
    <source>
        <dbReference type="EMBL" id="MCU4751932.1"/>
    </source>
</evidence>
<organism evidence="2 3">
    <name type="scientific">Natronosalvus hydrolyticus</name>
    <dbReference type="NCBI Taxonomy" id="2979988"/>
    <lineage>
        <taxon>Archaea</taxon>
        <taxon>Methanobacteriati</taxon>
        <taxon>Methanobacteriota</taxon>
        <taxon>Stenosarchaea group</taxon>
        <taxon>Halobacteria</taxon>
        <taxon>Halobacteriales</taxon>
        <taxon>Natrialbaceae</taxon>
        <taxon>Natronosalvus</taxon>
    </lineage>
</organism>
<comment type="caution">
    <text evidence="2">The sequence shown here is derived from an EMBL/GenBank/DDBJ whole genome shotgun (WGS) entry which is preliminary data.</text>
</comment>
<sequence length="285" mass="32198">MSSNSTTDVGLEGENDGETAKTTSLGDVDIETADVDVLLSENYTSSIENVNRISDHLDNLSEASAYLQRVESAVDSLKSETRISELSELDDTIQDRYVELGRVIFNKLDDEEVLFIESDEPETLTSDFEDYCESVTTEYNRCTDLNDAREKLSGYKSDLSEYDSGDADTALEIYKNSKEKLEKAIHFIGLQGGECSHCGVRWENISTDRRQEIEDKLNEYKEEFQNPGEDFDEESAEDAKSDIESDIATLQRLKRNIEEEEDNVTRLESQSVDNLETLCGRHLSS</sequence>
<proteinExistence type="predicted"/>
<feature type="region of interest" description="Disordered" evidence="1">
    <location>
        <begin position="1"/>
        <end position="25"/>
    </location>
</feature>
<name>A0AAP3E6K7_9EURY</name>
<accession>A0AAP3E6K7</accession>
<gene>
    <name evidence="2" type="ORF">OB919_08040</name>
</gene>
<dbReference type="Proteomes" id="UP001321047">
    <property type="component" value="Unassembled WGS sequence"/>
</dbReference>
<evidence type="ECO:0000256" key="1">
    <source>
        <dbReference type="SAM" id="MobiDB-lite"/>
    </source>
</evidence>
<dbReference type="RefSeq" id="WP_342808207.1">
    <property type="nucleotide sequence ID" value="NZ_JAOPJZ010000004.1"/>
</dbReference>